<evidence type="ECO:0000313" key="3">
    <source>
        <dbReference type="Proteomes" id="UP000788426"/>
    </source>
</evidence>
<sequence length="140" mass="16063">MTFFDSIQTCFKKSFITTGTASRSEYFYFAAFVYLMSNLLLLLFLLTIIANLDALLEKEGILLLSLLVLFSISVLPASISVTIRRLHDMGKSGANFFIGFIPLIGPFILLYYLVQPTKEDSFYREERANLLDNWHREAEQ</sequence>
<dbReference type="EMBL" id="JAHXCT010000007">
    <property type="protein sequence ID" value="MBW4769974.1"/>
    <property type="molecule type" value="Genomic_DNA"/>
</dbReference>
<organism evidence="2 3">
    <name type="scientific">Hoylesella nanceiensis</name>
    <dbReference type="NCBI Taxonomy" id="425941"/>
    <lineage>
        <taxon>Bacteria</taxon>
        <taxon>Pseudomonadati</taxon>
        <taxon>Bacteroidota</taxon>
        <taxon>Bacteroidia</taxon>
        <taxon>Bacteroidales</taxon>
        <taxon>Prevotellaceae</taxon>
        <taxon>Hoylesella</taxon>
    </lineage>
</organism>
<feature type="transmembrane region" description="Helical" evidence="1">
    <location>
        <begin position="26"/>
        <end position="49"/>
    </location>
</feature>
<keyword evidence="1" id="KW-0472">Membrane</keyword>
<evidence type="ECO:0000256" key="1">
    <source>
        <dbReference type="SAM" id="Phobius"/>
    </source>
</evidence>
<dbReference type="RefSeq" id="WP_219482134.1">
    <property type="nucleotide sequence ID" value="NZ_JAHXCT010000007.1"/>
</dbReference>
<dbReference type="PANTHER" id="PTHR34980">
    <property type="entry name" value="INNER MEMBRANE PROTEIN-RELATED-RELATED"/>
    <property type="match status" value="1"/>
</dbReference>
<keyword evidence="1" id="KW-1133">Transmembrane helix</keyword>
<feature type="transmembrane region" description="Helical" evidence="1">
    <location>
        <begin position="95"/>
        <end position="114"/>
    </location>
</feature>
<accession>A0ABS6YEI3</accession>
<protein>
    <submittedName>
        <fullName evidence="2">DUF805 domain-containing protein</fullName>
    </submittedName>
</protein>
<evidence type="ECO:0000313" key="2">
    <source>
        <dbReference type="EMBL" id="MBW4769974.1"/>
    </source>
</evidence>
<dbReference type="InterPro" id="IPR008523">
    <property type="entry name" value="DUF805"/>
</dbReference>
<comment type="caution">
    <text evidence="2">The sequence shown here is derived from an EMBL/GenBank/DDBJ whole genome shotgun (WGS) entry which is preliminary data.</text>
</comment>
<dbReference type="PANTHER" id="PTHR34980:SF2">
    <property type="entry name" value="INNER MEMBRANE PROTEIN YHAH-RELATED"/>
    <property type="match status" value="1"/>
</dbReference>
<name>A0ABS6YEI3_9BACT</name>
<dbReference type="Pfam" id="PF05656">
    <property type="entry name" value="DUF805"/>
    <property type="match status" value="1"/>
</dbReference>
<dbReference type="Proteomes" id="UP000788426">
    <property type="component" value="Unassembled WGS sequence"/>
</dbReference>
<reference evidence="2 3" key="1">
    <citation type="submission" date="2021-07" db="EMBL/GenBank/DDBJ databases">
        <title>Genomic diversity and antimicrobial resistance of Prevotella spp. isolated from chronic lung disease airways.</title>
        <authorList>
            <person name="Webb K.A."/>
            <person name="Olagoke O.S."/>
            <person name="Baird T."/>
            <person name="Neill J."/>
            <person name="Pham A."/>
            <person name="Wells T.J."/>
            <person name="Ramsay K.A."/>
            <person name="Bell S.C."/>
            <person name="Sarovich D.S."/>
            <person name="Price E.P."/>
        </authorList>
    </citation>
    <scope>NUCLEOTIDE SEQUENCE [LARGE SCALE GENOMIC DNA]</scope>
    <source>
        <strain evidence="2 3">SCHI0011.S.12</strain>
    </source>
</reference>
<gene>
    <name evidence="2" type="ORF">KZO38_09440</name>
</gene>
<keyword evidence="1" id="KW-0812">Transmembrane</keyword>
<proteinExistence type="predicted"/>
<keyword evidence="3" id="KW-1185">Reference proteome</keyword>
<feature type="transmembrane region" description="Helical" evidence="1">
    <location>
        <begin position="61"/>
        <end position="83"/>
    </location>
</feature>